<protein>
    <submittedName>
        <fullName evidence="1">Glyoxalase</fullName>
    </submittedName>
</protein>
<evidence type="ECO:0000313" key="1">
    <source>
        <dbReference type="EMBL" id="QID19620.1"/>
    </source>
</evidence>
<dbReference type="Proteomes" id="UP000501991">
    <property type="component" value="Chromosome"/>
</dbReference>
<gene>
    <name evidence="1" type="ORF">G3580_19565</name>
</gene>
<sequence>MSRLDAIALLPRLPALNFARSQRFYLDLGFRCVWANATQARFECGATAFLLGDDYMAVVAENTRVQLEVRDVDAWWSHVHDSRLADIHDVRLGPVDTLADGARAFTLTDPSGVLWRIVQRPAAD</sequence>
<accession>A0A6C1BB39</accession>
<organism evidence="1 2">
    <name type="scientific">Nitrogeniibacter mangrovi</name>
    <dbReference type="NCBI Taxonomy" id="2016596"/>
    <lineage>
        <taxon>Bacteria</taxon>
        <taxon>Pseudomonadati</taxon>
        <taxon>Pseudomonadota</taxon>
        <taxon>Betaproteobacteria</taxon>
        <taxon>Rhodocyclales</taxon>
        <taxon>Zoogloeaceae</taxon>
        <taxon>Nitrogeniibacter</taxon>
    </lineage>
</organism>
<dbReference type="Gene3D" id="3.10.180.10">
    <property type="entry name" value="2,3-Dihydroxybiphenyl 1,2-Dioxygenase, domain 1"/>
    <property type="match status" value="1"/>
</dbReference>
<dbReference type="SUPFAM" id="SSF54593">
    <property type="entry name" value="Glyoxalase/Bleomycin resistance protein/Dihydroxybiphenyl dioxygenase"/>
    <property type="match status" value="1"/>
</dbReference>
<evidence type="ECO:0000313" key="2">
    <source>
        <dbReference type="Proteomes" id="UP000501991"/>
    </source>
</evidence>
<dbReference type="InterPro" id="IPR029068">
    <property type="entry name" value="Glyas_Bleomycin-R_OHBP_Dase"/>
</dbReference>
<keyword evidence="2" id="KW-1185">Reference proteome</keyword>
<dbReference type="KEGG" id="azq:G3580_19565"/>
<dbReference type="AlphaFoldDB" id="A0A6C1BB39"/>
<proteinExistence type="predicted"/>
<dbReference type="EMBL" id="CP048836">
    <property type="protein sequence ID" value="QID19620.1"/>
    <property type="molecule type" value="Genomic_DNA"/>
</dbReference>
<reference evidence="1 2" key="1">
    <citation type="submission" date="2020-02" db="EMBL/GenBank/DDBJ databases">
        <title>Nitrogenibacter mangrovi gen. nov., sp. nov. isolated from mangrove sediment, a denitrifying betaproteobacterium.</title>
        <authorList>
            <person name="Liao H."/>
            <person name="Tian Y."/>
        </authorList>
    </citation>
    <scope>NUCLEOTIDE SEQUENCE [LARGE SCALE GENOMIC DNA]</scope>
    <source>
        <strain evidence="1 2">M9-3-2</strain>
    </source>
</reference>
<name>A0A6C1BB39_9RHOO</name>
<dbReference type="RefSeq" id="WP_173768409.1">
    <property type="nucleotide sequence ID" value="NZ_CP048836.1"/>
</dbReference>